<dbReference type="PANTHER" id="PTHR42977">
    <property type="entry name" value="HYDROLASE-RELATED"/>
    <property type="match status" value="1"/>
</dbReference>
<dbReference type="Pfam" id="PF00561">
    <property type="entry name" value="Abhydrolase_1"/>
    <property type="match status" value="1"/>
</dbReference>
<dbReference type="Proteomes" id="UP001595711">
    <property type="component" value="Unassembled WGS sequence"/>
</dbReference>
<evidence type="ECO:0000313" key="3">
    <source>
        <dbReference type="EMBL" id="MFC3676086.1"/>
    </source>
</evidence>
<dbReference type="PRINTS" id="PR00412">
    <property type="entry name" value="EPOXHYDRLASE"/>
</dbReference>
<dbReference type="GO" id="GO:0018786">
    <property type="term" value="F:haloalkane dehalogenase activity"/>
    <property type="evidence" value="ECO:0007669"/>
    <property type="project" value="UniProtKB-EC"/>
</dbReference>
<dbReference type="EC" id="3.8.1.5" evidence="3"/>
<dbReference type="SUPFAM" id="SSF53474">
    <property type="entry name" value="alpha/beta-Hydrolases"/>
    <property type="match status" value="1"/>
</dbReference>
<dbReference type="Gene3D" id="3.40.50.1820">
    <property type="entry name" value="alpha/beta hydrolase"/>
    <property type="match status" value="1"/>
</dbReference>
<accession>A0ABV7VH05</accession>
<evidence type="ECO:0000256" key="1">
    <source>
        <dbReference type="ARBA" id="ARBA00022801"/>
    </source>
</evidence>
<evidence type="ECO:0000313" key="4">
    <source>
        <dbReference type="Proteomes" id="UP001595711"/>
    </source>
</evidence>
<dbReference type="InterPro" id="IPR000639">
    <property type="entry name" value="Epox_hydrolase-like"/>
</dbReference>
<protein>
    <submittedName>
        <fullName evidence="3">Haloalkane dehalogenase</fullName>
        <ecNumber evidence="3">3.8.1.5</ecNumber>
    </submittedName>
</protein>
<keyword evidence="1 3" id="KW-0378">Hydrolase</keyword>
<sequence length="294" mass="32716">MIQALRTPDERFAGLPGYPWQPHYLTHDNGLRMHYLDEGPHSGRTFLCLHGQPTWSYLYRRMLPVFTAAGHRVVAPDLFGFGRSDKPRDEAVYTFDFHRDSLIALIRALNLQDIVLVCQDWGGLLGLTIPMKLPERFSGLLVMNTALGTGDAPLTQGFLDWRAWNNKNPDMAIAKLMQRSCPHLSDTEAAAYAAPYPDADYKSGVRRFPNLVPDSPEADGAATSRRARDFWKSDWAGKSFMAIGMADPVLGAPVMHGLRKLIHGCPPPLELPEAGHFVQEWGERVARDALAAGL</sequence>
<proteinExistence type="predicted"/>
<evidence type="ECO:0000259" key="2">
    <source>
        <dbReference type="Pfam" id="PF00561"/>
    </source>
</evidence>
<organism evidence="3 4">
    <name type="scientific">Ferrovibrio xuzhouensis</name>
    <dbReference type="NCBI Taxonomy" id="1576914"/>
    <lineage>
        <taxon>Bacteria</taxon>
        <taxon>Pseudomonadati</taxon>
        <taxon>Pseudomonadota</taxon>
        <taxon>Alphaproteobacteria</taxon>
        <taxon>Rhodospirillales</taxon>
        <taxon>Rhodospirillaceae</taxon>
        <taxon>Ferrovibrio</taxon>
    </lineage>
</organism>
<gene>
    <name evidence="3" type="ORF">ACFOOQ_11065</name>
</gene>
<keyword evidence="4" id="KW-1185">Reference proteome</keyword>
<dbReference type="PANTHER" id="PTHR42977:SF3">
    <property type="entry name" value="AB HYDROLASE-1 DOMAIN-CONTAINING PROTEIN"/>
    <property type="match status" value="1"/>
</dbReference>
<dbReference type="InterPro" id="IPR000073">
    <property type="entry name" value="AB_hydrolase_1"/>
</dbReference>
<reference evidence="4" key="1">
    <citation type="journal article" date="2019" name="Int. J. Syst. Evol. Microbiol.">
        <title>The Global Catalogue of Microorganisms (GCM) 10K type strain sequencing project: providing services to taxonomists for standard genome sequencing and annotation.</title>
        <authorList>
            <consortium name="The Broad Institute Genomics Platform"/>
            <consortium name="The Broad Institute Genome Sequencing Center for Infectious Disease"/>
            <person name="Wu L."/>
            <person name="Ma J."/>
        </authorList>
    </citation>
    <scope>NUCLEOTIDE SEQUENCE [LARGE SCALE GENOMIC DNA]</scope>
    <source>
        <strain evidence="4">KCTC 42182</strain>
    </source>
</reference>
<dbReference type="EMBL" id="JBHRYJ010000002">
    <property type="protein sequence ID" value="MFC3676086.1"/>
    <property type="molecule type" value="Genomic_DNA"/>
</dbReference>
<dbReference type="InterPro" id="IPR029058">
    <property type="entry name" value="AB_hydrolase_fold"/>
</dbReference>
<dbReference type="NCBIfam" id="NF002043">
    <property type="entry name" value="PRK00870.1"/>
    <property type="match status" value="1"/>
</dbReference>
<dbReference type="PRINTS" id="PR00111">
    <property type="entry name" value="ABHYDROLASE"/>
</dbReference>
<name>A0ABV7VH05_9PROT</name>
<comment type="caution">
    <text evidence="3">The sequence shown here is derived from an EMBL/GenBank/DDBJ whole genome shotgun (WGS) entry which is preliminary data.</text>
</comment>
<dbReference type="RefSeq" id="WP_379726039.1">
    <property type="nucleotide sequence ID" value="NZ_JBHRYJ010000002.1"/>
</dbReference>
<dbReference type="InterPro" id="IPR051340">
    <property type="entry name" value="Haloalkane_dehalogenase"/>
</dbReference>
<feature type="domain" description="AB hydrolase-1" evidence="2">
    <location>
        <begin position="45"/>
        <end position="282"/>
    </location>
</feature>